<reference evidence="2 3" key="1">
    <citation type="submission" date="2023-03" db="EMBL/GenBank/DDBJ databases">
        <title>High-quality genome of Scylla paramamosain provides insights in environmental adaptation.</title>
        <authorList>
            <person name="Zhang L."/>
        </authorList>
    </citation>
    <scope>NUCLEOTIDE SEQUENCE [LARGE SCALE GENOMIC DNA]</scope>
    <source>
        <strain evidence="2">LZ_2023a</strain>
        <tissue evidence="2">Muscle</tissue>
    </source>
</reference>
<comment type="caution">
    <text evidence="2">The sequence shown here is derived from an EMBL/GenBank/DDBJ whole genome shotgun (WGS) entry which is preliminary data.</text>
</comment>
<feature type="region of interest" description="Disordered" evidence="1">
    <location>
        <begin position="250"/>
        <end position="277"/>
    </location>
</feature>
<keyword evidence="3" id="KW-1185">Reference proteome</keyword>
<feature type="compositionally biased region" description="Polar residues" evidence="1">
    <location>
        <begin position="256"/>
        <end position="273"/>
    </location>
</feature>
<proteinExistence type="predicted"/>
<accession>A0AAW0TX05</accession>
<evidence type="ECO:0000256" key="1">
    <source>
        <dbReference type="SAM" id="MobiDB-lite"/>
    </source>
</evidence>
<organism evidence="2 3">
    <name type="scientific">Scylla paramamosain</name>
    <name type="common">Mud crab</name>
    <dbReference type="NCBI Taxonomy" id="85552"/>
    <lineage>
        <taxon>Eukaryota</taxon>
        <taxon>Metazoa</taxon>
        <taxon>Ecdysozoa</taxon>
        <taxon>Arthropoda</taxon>
        <taxon>Crustacea</taxon>
        <taxon>Multicrustacea</taxon>
        <taxon>Malacostraca</taxon>
        <taxon>Eumalacostraca</taxon>
        <taxon>Eucarida</taxon>
        <taxon>Decapoda</taxon>
        <taxon>Pleocyemata</taxon>
        <taxon>Brachyura</taxon>
        <taxon>Eubrachyura</taxon>
        <taxon>Portunoidea</taxon>
        <taxon>Portunidae</taxon>
        <taxon>Portuninae</taxon>
        <taxon>Scylla</taxon>
    </lineage>
</organism>
<dbReference type="GO" id="GO:0003676">
    <property type="term" value="F:nucleic acid binding"/>
    <property type="evidence" value="ECO:0007669"/>
    <property type="project" value="InterPro"/>
</dbReference>
<dbReference type="PANTHER" id="PTHR38681">
    <property type="entry name" value="RETROVIRUS-RELATED POL POLYPROTEIN FROM TRANSPOSON 412-LIKE PROTEIN-RELATED"/>
    <property type="match status" value="1"/>
</dbReference>
<dbReference type="PANTHER" id="PTHR38681:SF1">
    <property type="entry name" value="RETROVIRUS-RELATED POL POLYPROTEIN FROM TRANSPOSON 412-LIKE PROTEIN"/>
    <property type="match status" value="1"/>
</dbReference>
<evidence type="ECO:0000313" key="2">
    <source>
        <dbReference type="EMBL" id="KAK8392262.1"/>
    </source>
</evidence>
<dbReference type="EMBL" id="JARAKH010000023">
    <property type="protein sequence ID" value="KAK8392262.1"/>
    <property type="molecule type" value="Genomic_DNA"/>
</dbReference>
<sequence>MEGCCIIDSTTFESTNLRHALLPAPHLNSVSCSNNVYAKMLKDYPDIANGMVERFHRHMKTTFKAMASGPDWMGELPWVLLGIHTALKDDLAASSAELAYGVPLTVPGDFIPEPRKKQDPPLSVLSRLRGQGGNTRSCLCITTRPHTARGSGRIYPSAPKTTRPSFEHPFMSTRRQLKPFIIDYGGRHETVSVDRLKPAHLDFDRCSWRNPALEGYHYDMRRHALRLRSPDQDVLLWRRPDRLQYSCCGGRGHAAHQTTESSNCGSTNLSLATETPPRSVARALSSL</sequence>
<name>A0AAW0TX05_SCYPA</name>
<gene>
    <name evidence="2" type="ORF">O3P69_017685</name>
</gene>
<dbReference type="Proteomes" id="UP001487740">
    <property type="component" value="Unassembled WGS sequence"/>
</dbReference>
<protein>
    <submittedName>
        <fullName evidence="2">Uncharacterized protein</fullName>
    </submittedName>
</protein>
<dbReference type="InterPro" id="IPR036397">
    <property type="entry name" value="RNaseH_sf"/>
</dbReference>
<evidence type="ECO:0000313" key="3">
    <source>
        <dbReference type="Proteomes" id="UP001487740"/>
    </source>
</evidence>
<dbReference type="AlphaFoldDB" id="A0AAW0TX05"/>
<dbReference type="Gene3D" id="3.30.420.10">
    <property type="entry name" value="Ribonuclease H-like superfamily/Ribonuclease H"/>
    <property type="match status" value="1"/>
</dbReference>